<dbReference type="PROSITE" id="PS50850">
    <property type="entry name" value="MFS"/>
    <property type="match status" value="1"/>
</dbReference>
<feature type="transmembrane region" description="Helical" evidence="7">
    <location>
        <begin position="441"/>
        <end position="463"/>
    </location>
</feature>
<dbReference type="RefSeq" id="WP_344117976.1">
    <property type="nucleotide sequence ID" value="NZ_BAAABW010000015.1"/>
</dbReference>
<dbReference type="InterPro" id="IPR036259">
    <property type="entry name" value="MFS_trans_sf"/>
</dbReference>
<feature type="domain" description="Major facilitator superfamily (MFS) profile" evidence="8">
    <location>
        <begin position="33"/>
        <end position="558"/>
    </location>
</feature>
<dbReference type="InterPro" id="IPR011701">
    <property type="entry name" value="MFS"/>
</dbReference>
<feature type="transmembrane region" description="Helical" evidence="7">
    <location>
        <begin position="249"/>
        <end position="270"/>
    </location>
</feature>
<dbReference type="PANTHER" id="PTHR42718">
    <property type="entry name" value="MAJOR FACILITATOR SUPERFAMILY MULTIDRUG TRANSPORTER MFSC"/>
    <property type="match status" value="1"/>
</dbReference>
<evidence type="ECO:0000256" key="2">
    <source>
        <dbReference type="ARBA" id="ARBA00022692"/>
    </source>
</evidence>
<feature type="transmembrane region" description="Helical" evidence="7">
    <location>
        <begin position="362"/>
        <end position="385"/>
    </location>
</feature>
<feature type="transmembrane region" description="Helical" evidence="7">
    <location>
        <begin position="397"/>
        <end position="420"/>
    </location>
</feature>
<feature type="transmembrane region" description="Helical" evidence="7">
    <location>
        <begin position="291"/>
        <end position="317"/>
    </location>
</feature>
<dbReference type="CDD" id="cd17321">
    <property type="entry name" value="MFS_MMR_MDR_like"/>
    <property type="match status" value="1"/>
</dbReference>
<feature type="transmembrane region" description="Helical" evidence="7">
    <location>
        <begin position="99"/>
        <end position="118"/>
    </location>
</feature>
<evidence type="ECO:0000256" key="5">
    <source>
        <dbReference type="ARBA" id="ARBA00023251"/>
    </source>
</evidence>
<dbReference type="Pfam" id="PF07690">
    <property type="entry name" value="MFS_1"/>
    <property type="match status" value="1"/>
</dbReference>
<keyword evidence="10" id="KW-1185">Reference proteome</keyword>
<evidence type="ECO:0000313" key="9">
    <source>
        <dbReference type="EMBL" id="GAA0348451.1"/>
    </source>
</evidence>
<keyword evidence="5" id="KW-0046">Antibiotic resistance</keyword>
<feature type="transmembrane region" description="Helical" evidence="7">
    <location>
        <begin position="329"/>
        <end position="350"/>
    </location>
</feature>
<feature type="transmembrane region" description="Helical" evidence="7">
    <location>
        <begin position="534"/>
        <end position="553"/>
    </location>
</feature>
<evidence type="ECO:0000313" key="10">
    <source>
        <dbReference type="Proteomes" id="UP001500063"/>
    </source>
</evidence>
<dbReference type="PANTHER" id="PTHR42718:SF39">
    <property type="entry name" value="ACTINORHODIN TRANSPORTER-RELATED"/>
    <property type="match status" value="1"/>
</dbReference>
<feature type="transmembrane region" description="Helical" evidence="7">
    <location>
        <begin position="68"/>
        <end position="87"/>
    </location>
</feature>
<evidence type="ECO:0000256" key="7">
    <source>
        <dbReference type="SAM" id="Phobius"/>
    </source>
</evidence>
<accession>A0ABN0WWJ6</accession>
<feature type="transmembrane region" description="Helical" evidence="7">
    <location>
        <begin position="191"/>
        <end position="211"/>
    </location>
</feature>
<sequence>MSDSYADDVVLSAAPGQVSEPLGPPPYAWRWVALWVILAAEAMDMLDALVANIAAPSIRAELGGGTSVTQWLGAAYALAMAVGLITGGRLGDVVGRRRMFLVGVSGFTVASLLCAAAQSPGVLIGSRGLQGLFGAVLIPQGLGLIKEMFHGREAGKAFGMYGPVMGLSYVGGPVLAGWLVSADFFGAGWRMVFLINLPLGLLALFGGWRFLPESGRTAATRLDLVGVVLASAAALPVVFPLVQGRELGWPVWVFVSMAAGVALFGLFGWYETRTARRGGDPLVVPGLFRKRAFSGGLATGAVLFAAVAGFSLVLSLFLQSGLGATPLEAGLAVLPWSAGTVVGFVVVQVLDGSGALDRLGRGLVQAGVVVMTLGTGAFALTLQLVGARVTVWHGAPALVVIGLGMGLVMGPFFHTVLAAVEPHETGSAAGTLTAVQQLGSALGVAVLGTVFFSVLGGQVAGAADTAAPRALGSAGMTGAERSALVAALRECGRETAESRDPATPPGSCRRLTDGPAAEAGRTAVRLGYAGTMKITLGAEAGLLTVTLLASFLLPRPGRTRDR</sequence>
<feature type="transmembrane region" description="Helical" evidence="7">
    <location>
        <begin position="124"/>
        <end position="145"/>
    </location>
</feature>
<comment type="caution">
    <text evidence="9">The sequence shown here is derived from an EMBL/GenBank/DDBJ whole genome shotgun (WGS) entry which is preliminary data.</text>
</comment>
<dbReference type="SUPFAM" id="SSF103473">
    <property type="entry name" value="MFS general substrate transporter"/>
    <property type="match status" value="2"/>
</dbReference>
<feature type="transmembrane region" description="Helical" evidence="7">
    <location>
        <begin position="157"/>
        <end position="179"/>
    </location>
</feature>
<proteinExistence type="predicted"/>
<reference evidence="9 10" key="1">
    <citation type="journal article" date="2019" name="Int. J. Syst. Evol. Microbiol.">
        <title>The Global Catalogue of Microorganisms (GCM) 10K type strain sequencing project: providing services to taxonomists for standard genome sequencing and annotation.</title>
        <authorList>
            <consortium name="The Broad Institute Genomics Platform"/>
            <consortium name="The Broad Institute Genome Sequencing Center for Infectious Disease"/>
            <person name="Wu L."/>
            <person name="Ma J."/>
        </authorList>
    </citation>
    <scope>NUCLEOTIDE SEQUENCE [LARGE SCALE GENOMIC DNA]</scope>
    <source>
        <strain evidence="9 10">JCM 4565</strain>
    </source>
</reference>
<evidence type="ECO:0000259" key="8">
    <source>
        <dbReference type="PROSITE" id="PS50850"/>
    </source>
</evidence>
<feature type="region of interest" description="Disordered" evidence="6">
    <location>
        <begin position="494"/>
        <end position="514"/>
    </location>
</feature>
<dbReference type="EMBL" id="BAAABW010000015">
    <property type="protein sequence ID" value="GAA0348451.1"/>
    <property type="molecule type" value="Genomic_DNA"/>
</dbReference>
<name>A0ABN0WWJ6_9ACTN</name>
<dbReference type="Gene3D" id="1.20.1720.10">
    <property type="entry name" value="Multidrug resistance protein D"/>
    <property type="match status" value="1"/>
</dbReference>
<keyword evidence="2 7" id="KW-0812">Transmembrane</keyword>
<gene>
    <name evidence="9" type="ORF">GCM10010319_26330</name>
</gene>
<dbReference type="InterPro" id="IPR020846">
    <property type="entry name" value="MFS_dom"/>
</dbReference>
<evidence type="ECO:0000256" key="1">
    <source>
        <dbReference type="ARBA" id="ARBA00004651"/>
    </source>
</evidence>
<comment type="subcellular location">
    <subcellularLocation>
        <location evidence="1">Cell membrane</location>
        <topology evidence="1">Multi-pass membrane protein</topology>
    </subcellularLocation>
</comment>
<keyword evidence="4 7" id="KW-0472">Membrane</keyword>
<evidence type="ECO:0000256" key="3">
    <source>
        <dbReference type="ARBA" id="ARBA00022989"/>
    </source>
</evidence>
<dbReference type="Proteomes" id="UP001500063">
    <property type="component" value="Unassembled WGS sequence"/>
</dbReference>
<evidence type="ECO:0000256" key="4">
    <source>
        <dbReference type="ARBA" id="ARBA00023136"/>
    </source>
</evidence>
<organism evidence="9 10">
    <name type="scientific">Streptomyces blastmyceticus</name>
    <dbReference type="NCBI Taxonomy" id="68180"/>
    <lineage>
        <taxon>Bacteria</taxon>
        <taxon>Bacillati</taxon>
        <taxon>Actinomycetota</taxon>
        <taxon>Actinomycetes</taxon>
        <taxon>Kitasatosporales</taxon>
        <taxon>Streptomycetaceae</taxon>
        <taxon>Streptomyces</taxon>
    </lineage>
</organism>
<dbReference type="Gene3D" id="1.20.1250.20">
    <property type="entry name" value="MFS general substrate transporter like domains"/>
    <property type="match status" value="1"/>
</dbReference>
<evidence type="ECO:0000256" key="6">
    <source>
        <dbReference type="SAM" id="MobiDB-lite"/>
    </source>
</evidence>
<keyword evidence="3 7" id="KW-1133">Transmembrane helix</keyword>
<protein>
    <submittedName>
        <fullName evidence="9">MFS transporter</fullName>
    </submittedName>
</protein>
<feature type="transmembrane region" description="Helical" evidence="7">
    <location>
        <begin position="223"/>
        <end position="243"/>
    </location>
</feature>